<evidence type="ECO:0000313" key="3">
    <source>
        <dbReference type="EMBL" id="PAA61772.1"/>
    </source>
</evidence>
<keyword evidence="1" id="KW-1133">Transmembrane helix</keyword>
<keyword evidence="1" id="KW-0812">Transmembrane</keyword>
<dbReference type="Proteomes" id="UP000215902">
    <property type="component" value="Unassembled WGS sequence"/>
</dbReference>
<evidence type="ECO:0000256" key="1">
    <source>
        <dbReference type="SAM" id="Phobius"/>
    </source>
</evidence>
<accession>A0A267FAY5</accession>
<keyword evidence="1" id="KW-0472">Membrane</keyword>
<dbReference type="AlphaFoldDB" id="A0A267FAY5"/>
<evidence type="ECO:0000313" key="2">
    <source>
        <dbReference type="EMBL" id="PAA58878.1"/>
    </source>
</evidence>
<gene>
    <name evidence="4" type="ORF">BOX15_Mlig017988g1</name>
    <name evidence="3" type="ORF">BOX15_Mlig017988g2</name>
    <name evidence="2" type="ORF">BOX15_Mlig017988g3</name>
</gene>
<dbReference type="EMBL" id="NIVC01001260">
    <property type="protein sequence ID" value="PAA70172.1"/>
    <property type="molecule type" value="Genomic_DNA"/>
</dbReference>
<protein>
    <submittedName>
        <fullName evidence="4">Uncharacterized protein</fullName>
    </submittedName>
</protein>
<evidence type="ECO:0000313" key="4">
    <source>
        <dbReference type="EMBL" id="PAA70172.1"/>
    </source>
</evidence>
<name>A0A267FAY5_9PLAT</name>
<keyword evidence="5" id="KW-1185">Reference proteome</keyword>
<reference evidence="4 5" key="1">
    <citation type="submission" date="2017-06" db="EMBL/GenBank/DDBJ databases">
        <title>A platform for efficient transgenesis in Macrostomum lignano, a flatworm model organism for stem cell research.</title>
        <authorList>
            <person name="Berezikov E."/>
        </authorList>
    </citation>
    <scope>NUCLEOTIDE SEQUENCE [LARGE SCALE GENOMIC DNA]</scope>
    <source>
        <strain evidence="4">DV1</strain>
        <tissue evidence="4">Whole organism</tissue>
    </source>
</reference>
<feature type="transmembrane region" description="Helical" evidence="1">
    <location>
        <begin position="38"/>
        <end position="57"/>
    </location>
</feature>
<sequence length="92" mass="10657">MSSTIKPTTAEQFDLEYVSKRALQPELIELKSKPWTDWIFPIGNVVLCVIVGIFTVVEFNWRLRRKRQAAAKEVKECRYLDPMPSQAASKEE</sequence>
<organism evidence="4 5">
    <name type="scientific">Macrostomum lignano</name>
    <dbReference type="NCBI Taxonomy" id="282301"/>
    <lineage>
        <taxon>Eukaryota</taxon>
        <taxon>Metazoa</taxon>
        <taxon>Spiralia</taxon>
        <taxon>Lophotrochozoa</taxon>
        <taxon>Platyhelminthes</taxon>
        <taxon>Rhabditophora</taxon>
        <taxon>Macrostomorpha</taxon>
        <taxon>Macrostomida</taxon>
        <taxon>Macrostomidae</taxon>
        <taxon>Macrostomum</taxon>
    </lineage>
</organism>
<dbReference type="EMBL" id="NIVC01002323">
    <property type="protein sequence ID" value="PAA58878.1"/>
    <property type="molecule type" value="Genomic_DNA"/>
</dbReference>
<proteinExistence type="predicted"/>
<dbReference type="EMBL" id="NIVC01001998">
    <property type="protein sequence ID" value="PAA61772.1"/>
    <property type="molecule type" value="Genomic_DNA"/>
</dbReference>
<comment type="caution">
    <text evidence="4">The sequence shown here is derived from an EMBL/GenBank/DDBJ whole genome shotgun (WGS) entry which is preliminary data.</text>
</comment>
<evidence type="ECO:0000313" key="5">
    <source>
        <dbReference type="Proteomes" id="UP000215902"/>
    </source>
</evidence>